<dbReference type="Gene3D" id="3.30.360.10">
    <property type="entry name" value="Dihydrodipicolinate Reductase, domain 2"/>
    <property type="match status" value="1"/>
</dbReference>
<evidence type="ECO:0000259" key="1">
    <source>
        <dbReference type="Pfam" id="PF01408"/>
    </source>
</evidence>
<dbReference type="InterPro" id="IPR051450">
    <property type="entry name" value="Gfo/Idh/MocA_Oxidoreductases"/>
</dbReference>
<dbReference type="GO" id="GO:0000166">
    <property type="term" value="F:nucleotide binding"/>
    <property type="evidence" value="ECO:0007669"/>
    <property type="project" value="InterPro"/>
</dbReference>
<dbReference type="AlphaFoldDB" id="A0A1Q2HS18"/>
<feature type="domain" description="Gfo/Idh/MocA-like oxidoreductase N-terminal" evidence="1">
    <location>
        <begin position="7"/>
        <end position="127"/>
    </location>
</feature>
<dbReference type="KEGG" id="pbu:L21SP3_02086"/>
<proteinExistence type="predicted"/>
<dbReference type="GO" id="GO:0050112">
    <property type="term" value="F:inositol 2-dehydrogenase (NAD+) activity"/>
    <property type="evidence" value="ECO:0007669"/>
    <property type="project" value="UniProtKB-EC"/>
</dbReference>
<keyword evidence="3" id="KW-0560">Oxidoreductase</keyword>
<evidence type="ECO:0000313" key="3">
    <source>
        <dbReference type="EMBL" id="AQQ10258.1"/>
    </source>
</evidence>
<name>A0A1Q2HS18_9BACT</name>
<dbReference type="SUPFAM" id="SSF51735">
    <property type="entry name" value="NAD(P)-binding Rossmann-fold domains"/>
    <property type="match status" value="1"/>
</dbReference>
<protein>
    <submittedName>
        <fullName evidence="3">Inositol 2-dehydrogenase</fullName>
        <ecNumber evidence="3">1.1.1.18</ecNumber>
    </submittedName>
</protein>
<keyword evidence="4" id="KW-1185">Reference proteome</keyword>
<dbReference type="PANTHER" id="PTHR43377">
    <property type="entry name" value="BILIVERDIN REDUCTASE A"/>
    <property type="match status" value="1"/>
</dbReference>
<dbReference type="EC" id="1.1.1.18" evidence="3"/>
<accession>A0A1Q2HS18</accession>
<dbReference type="Pfam" id="PF01408">
    <property type="entry name" value="GFO_IDH_MocA"/>
    <property type="match status" value="1"/>
</dbReference>
<dbReference type="EMBL" id="CP019633">
    <property type="protein sequence ID" value="AQQ10258.1"/>
    <property type="molecule type" value="Genomic_DNA"/>
</dbReference>
<dbReference type="OrthoDB" id="9815825at2"/>
<dbReference type="Gene3D" id="3.40.50.720">
    <property type="entry name" value="NAD(P)-binding Rossmann-like Domain"/>
    <property type="match status" value="1"/>
</dbReference>
<evidence type="ECO:0000259" key="2">
    <source>
        <dbReference type="Pfam" id="PF02894"/>
    </source>
</evidence>
<sequence length="386" mass="43084">MDDKKTRIGVVGCGKRVEQVLQGFLNITDNVQITAICDPSKDSIESFCKKFSIMPVVYEDHRALSNSADVDWVMVGSWNCFHLEHVKAAFEAGKNVFCEKPLATNASDCIELYNAWKASSSKFMIGFTLRYSPHYQKIKEVINLGIIGNPISLEFNETLDFNHGGYIMGGWRSQRDKAGTHLLEKCCHDMDVVNWLIQSRPVMAASFGGLDVFKPENSGIVDELKCSADNKKPFHSWGQTANPFTNFKDLVDNQVAIIQYQNGTRATFHTNCCSGIPERRMYIIGDKGCIRSDAIEGKIEYRRIGFDEEFVDVSTSAKGSHAGGDEYLCKCLKELFDGESEPQTSMYDAIVSAATCFGIDAALDEGCVYNYAGIWQQMEDVFKDLG</sequence>
<evidence type="ECO:0000313" key="4">
    <source>
        <dbReference type="Proteomes" id="UP000188273"/>
    </source>
</evidence>
<dbReference type="Pfam" id="PF02894">
    <property type="entry name" value="GFO_IDH_MocA_C"/>
    <property type="match status" value="1"/>
</dbReference>
<feature type="domain" description="Gfo/Idh/MocA-like oxidoreductase C-terminal" evidence="2">
    <location>
        <begin position="139"/>
        <end position="316"/>
    </location>
</feature>
<organism evidence="3 4">
    <name type="scientific">Sedimentisphaera cyanobacteriorum</name>
    <dbReference type="NCBI Taxonomy" id="1940790"/>
    <lineage>
        <taxon>Bacteria</taxon>
        <taxon>Pseudomonadati</taxon>
        <taxon>Planctomycetota</taxon>
        <taxon>Phycisphaerae</taxon>
        <taxon>Sedimentisphaerales</taxon>
        <taxon>Sedimentisphaeraceae</taxon>
        <taxon>Sedimentisphaera</taxon>
    </lineage>
</organism>
<dbReference type="RefSeq" id="WP_077541304.1">
    <property type="nucleotide sequence ID" value="NZ_CP019633.1"/>
</dbReference>
<gene>
    <name evidence="3" type="primary">iolG_3</name>
    <name evidence="3" type="ORF">L21SP3_02086</name>
</gene>
<dbReference type="SUPFAM" id="SSF55347">
    <property type="entry name" value="Glyceraldehyde-3-phosphate dehydrogenase-like, C-terminal domain"/>
    <property type="match status" value="1"/>
</dbReference>
<dbReference type="InterPro" id="IPR036291">
    <property type="entry name" value="NAD(P)-bd_dom_sf"/>
</dbReference>
<reference evidence="4" key="1">
    <citation type="submission" date="2017-02" db="EMBL/GenBank/DDBJ databases">
        <title>Comparative genomics and description of representatives of a novel lineage of planctomycetes thriving in anoxic sediments.</title>
        <authorList>
            <person name="Spring S."/>
            <person name="Bunk B."/>
            <person name="Sproer C."/>
            <person name="Klenk H.-P."/>
        </authorList>
    </citation>
    <scope>NUCLEOTIDE SEQUENCE [LARGE SCALE GENOMIC DNA]</scope>
    <source>
        <strain evidence="4">L21-RPul-D3</strain>
    </source>
</reference>
<dbReference type="InterPro" id="IPR000683">
    <property type="entry name" value="Gfo/Idh/MocA-like_OxRdtase_N"/>
</dbReference>
<dbReference type="Proteomes" id="UP000188273">
    <property type="component" value="Chromosome"/>
</dbReference>
<dbReference type="STRING" id="1940790.L21SP3_02086"/>
<dbReference type="PANTHER" id="PTHR43377:SF2">
    <property type="entry name" value="BINDING ROSSMANN FOLD OXIDOREDUCTASE, PUTATIVE (AFU_ORTHOLOGUE AFUA_4G00560)-RELATED"/>
    <property type="match status" value="1"/>
</dbReference>
<dbReference type="InterPro" id="IPR004104">
    <property type="entry name" value="Gfo/Idh/MocA-like_OxRdtase_C"/>
</dbReference>